<dbReference type="InterPro" id="IPR003587">
    <property type="entry name" value="Hint_dom_N"/>
</dbReference>
<dbReference type="InterPro" id="IPR020560">
    <property type="entry name" value="PRibGlycinamide_synth_C-dom"/>
</dbReference>
<dbReference type="InterPro" id="IPR027434">
    <property type="entry name" value="Homing_endonucl"/>
</dbReference>
<evidence type="ECO:0000256" key="11">
    <source>
        <dbReference type="ARBA" id="ARBA00042864"/>
    </source>
</evidence>
<proteinExistence type="inferred from homology"/>
<dbReference type="InterPro" id="IPR004042">
    <property type="entry name" value="Intein_endonuc_central"/>
</dbReference>
<keyword evidence="4 12" id="KW-0547">Nucleotide-binding</keyword>
<accession>A0A2M6Z1Y7</accession>
<evidence type="ECO:0000313" key="15">
    <source>
        <dbReference type="EMBL" id="PIU46424.1"/>
    </source>
</evidence>
<dbReference type="Pfam" id="PF14528">
    <property type="entry name" value="LAGLIDADG_3"/>
    <property type="match status" value="1"/>
</dbReference>
<reference evidence="16" key="1">
    <citation type="submission" date="2017-09" db="EMBL/GenBank/DDBJ databases">
        <title>Depth-based differentiation of microbial function through sediment-hosted aquifers and enrichment of novel symbionts in the deep terrestrial subsurface.</title>
        <authorList>
            <person name="Probst A.J."/>
            <person name="Ladd B."/>
            <person name="Jarett J.K."/>
            <person name="Geller-Mcgrath D.E."/>
            <person name="Sieber C.M.K."/>
            <person name="Emerson J.B."/>
            <person name="Anantharaman K."/>
            <person name="Thomas B.C."/>
            <person name="Malmstrom R."/>
            <person name="Stieglmeier M."/>
            <person name="Klingl A."/>
            <person name="Woyke T."/>
            <person name="Ryan C.M."/>
            <person name="Banfield J.F."/>
        </authorList>
    </citation>
    <scope>NUCLEOTIDE SEQUENCE [LARGE SCALE GENOMIC DNA]</scope>
</reference>
<dbReference type="SMART" id="SM00306">
    <property type="entry name" value="HintN"/>
    <property type="match status" value="2"/>
</dbReference>
<comment type="similarity">
    <text evidence="9">Belongs to the GARS family.</text>
</comment>
<dbReference type="InterPro" id="IPR036844">
    <property type="entry name" value="Hint_dom_sf"/>
</dbReference>
<dbReference type="AlphaFoldDB" id="A0A2M6Z1Y7"/>
<dbReference type="Gene3D" id="3.10.28.10">
    <property type="entry name" value="Homing endonucleases"/>
    <property type="match status" value="2"/>
</dbReference>
<evidence type="ECO:0000256" key="6">
    <source>
        <dbReference type="ARBA" id="ARBA00022813"/>
    </source>
</evidence>
<dbReference type="InterPro" id="IPR006142">
    <property type="entry name" value="INTEIN"/>
</dbReference>
<evidence type="ECO:0000256" key="1">
    <source>
        <dbReference type="ARBA" id="ARBA00005174"/>
    </source>
</evidence>
<dbReference type="SMART" id="SM01210">
    <property type="entry name" value="GARS_C"/>
    <property type="match status" value="1"/>
</dbReference>
<dbReference type="Gene3D" id="3.90.600.10">
    <property type="entry name" value="Phosphoribosylglycinamide synthetase, C-terminal domain"/>
    <property type="match status" value="1"/>
</dbReference>
<dbReference type="InterPro" id="IPR011761">
    <property type="entry name" value="ATP-grasp"/>
</dbReference>
<dbReference type="GO" id="GO:0005524">
    <property type="term" value="F:ATP binding"/>
    <property type="evidence" value="ECO:0007669"/>
    <property type="project" value="UniProtKB-UniRule"/>
</dbReference>
<keyword evidence="8" id="KW-0651">Protein splicing</keyword>
<evidence type="ECO:0000256" key="7">
    <source>
        <dbReference type="ARBA" id="ARBA00022840"/>
    </source>
</evidence>
<dbReference type="GO" id="GO:0006189">
    <property type="term" value="P:'de novo' IMP biosynthetic process"/>
    <property type="evidence" value="ECO:0007669"/>
    <property type="project" value="UniProtKB-UniPathway"/>
</dbReference>
<gene>
    <name evidence="15" type="ORF">COS93_02590</name>
</gene>
<evidence type="ECO:0000256" key="5">
    <source>
        <dbReference type="ARBA" id="ARBA00022755"/>
    </source>
</evidence>
<feature type="domain" description="DOD-type homing endonuclease" evidence="13">
    <location>
        <begin position="771"/>
        <end position="896"/>
    </location>
</feature>
<feature type="domain" description="DOD-type homing endonuclease" evidence="13">
    <location>
        <begin position="219"/>
        <end position="351"/>
    </location>
</feature>
<evidence type="ECO:0000256" key="9">
    <source>
        <dbReference type="ARBA" id="ARBA00038345"/>
    </source>
</evidence>
<sequence length="1122" mass="130729">MGNNFLGKISEPQPLLKFLFVAWEGLAGDLAWQLKKEGHQVKYYIKKKSDADCYNGFFEKIDNWRKWVDWADIVCYDKETEVLTKEGWKFFEDINYKDEIATLNSKSFKLEYHRPLKKIKYKYIGKMIYYKSPEHEFCVTPDHKMFVKDYKGRYGFIKAEKIFKNTRKHIKLNCNWRGKSLKEIKIPDYVVKWRAGRPKLERIYIYKGFLIKLEHLLAIASFYLSEGAVIRRWVNLNGIRFYQNYGRILENFKKILQRANISYCLTKKERGEEIRIYNGALANFLVNNFGEGTFKKHIPFWVKELNRNSLKILIEWLMNGDGHRGKFHSYYHSVSKQLLDDFQEILLKIGIAGRTRGSVLSIIKYCEPRLKRKQYWKKINYNDYVYCVRVPNHIIYVRRNGKPMWCGNCFDDVGWGQIAEELRKKGKAVIGGSIYTDKLENDREFGQSELKKYGINILPSSNFSNYDEVIEFIKNNPARYVFKPSGYMSRGTHGIMYLGEEEDGKDILALLIQNKEILQKKVPTFQLQKFVSGVEIAVGAFFNGKEFIFPICINFEHKRLFPGDLGPFTGEMGTAMYYAQTNPIFESTLAKMKPALVESGYHGYIDLNCIVNSRGIYPLEWTCFSDDTEILTEKGWKLIKDVNVNEVVATLNPNTHYLEYQKTTGKIAKRYQGEMVSIVGVGKVQEGGIDCLMTPDHQMYIQKRNGKFAFVRADSIPQGSKIKRGCQWHGKLLKTYTVPGYTEKHYLGRYHKIYPIEHRAVTMPMDVWLKFLGIFLAEGSIGGRKHLVTISQLTKNKQIKELLKNFPFRVTLTKKGFQISSTQLVKHLLSYNFGRCNTKYTPDYAKALPPKQIKVFLDAYRIGDGSVHKRTKQVSYFSTSKRLIDDIQELLLKCGYTANIRRIKSKGSRCPGTKYFRNYDLYSISERRKEIDYYVDKRNIKKALYNGKVYCVEVPNHIIYVRRNGKAFWAGNCRFGFPTIQIQLEGILTPVGEWLSKLARGENFELKVKKGFQIGARILVPTYLNKSELEIETYRDLPILFKKPDLNGIHIEDVKIVDGVWRIAGTSGCILVITGSGATIEETRRQVYLRIKNIMIQNMFYRVDIGKRWEQDSDKLMTWGYL</sequence>
<dbReference type="InterPro" id="IPR037123">
    <property type="entry name" value="PRibGlycinamide_synth_C_sf"/>
</dbReference>
<feature type="domain" description="ATP-grasp" evidence="14">
    <location>
        <begin position="447"/>
        <end position="653"/>
    </location>
</feature>
<dbReference type="InterPro" id="IPR006141">
    <property type="entry name" value="Intein_N"/>
</dbReference>
<dbReference type="SUPFAM" id="SSF51246">
    <property type="entry name" value="Rudiment single hybrid motif"/>
    <property type="match status" value="1"/>
</dbReference>
<evidence type="ECO:0000256" key="12">
    <source>
        <dbReference type="PROSITE-ProRule" id="PRU00409"/>
    </source>
</evidence>
<evidence type="ECO:0000259" key="14">
    <source>
        <dbReference type="PROSITE" id="PS50975"/>
    </source>
</evidence>
<dbReference type="SUPFAM" id="SSF55608">
    <property type="entry name" value="Homing endonucleases"/>
    <property type="match status" value="2"/>
</dbReference>
<dbReference type="InterPro" id="IPR020561">
    <property type="entry name" value="PRibGlycinamid_synth_ATP-grasp"/>
</dbReference>
<dbReference type="GO" id="GO:0016539">
    <property type="term" value="P:intein-mediated protein splicing"/>
    <property type="evidence" value="ECO:0007669"/>
    <property type="project" value="InterPro"/>
</dbReference>
<dbReference type="InterPro" id="IPR004860">
    <property type="entry name" value="LAGLIDADG_dom"/>
</dbReference>
<evidence type="ECO:0000256" key="10">
    <source>
        <dbReference type="ARBA" id="ARBA00042242"/>
    </source>
</evidence>
<dbReference type="Gene3D" id="2.170.16.10">
    <property type="entry name" value="Hedgehog/Intein (Hint) domain"/>
    <property type="match status" value="2"/>
</dbReference>
<organism evidence="15 16">
    <name type="scientific">bacterium (Candidatus Gribaldobacteria) CG07_land_8_20_14_0_80_33_18</name>
    <dbReference type="NCBI Taxonomy" id="2014272"/>
    <lineage>
        <taxon>Bacteria</taxon>
        <taxon>Candidatus Gribaldobacteria</taxon>
    </lineage>
</organism>
<dbReference type="Proteomes" id="UP000228777">
    <property type="component" value="Unassembled WGS sequence"/>
</dbReference>
<keyword evidence="5" id="KW-0658">Purine biosynthesis</keyword>
<comment type="caution">
    <text evidence="15">The sequence shown here is derived from an EMBL/GenBank/DDBJ whole genome shotgun (WGS) entry which is preliminary data.</text>
</comment>
<dbReference type="Pfam" id="PF01071">
    <property type="entry name" value="GARS_A"/>
    <property type="match status" value="1"/>
</dbReference>
<dbReference type="PRINTS" id="PR00379">
    <property type="entry name" value="INTEIN"/>
</dbReference>
<dbReference type="UniPathway" id="UPA00074">
    <property type="reaction ID" value="UER00125"/>
</dbReference>
<dbReference type="SUPFAM" id="SSF51294">
    <property type="entry name" value="Hedgehog/intein (Hint) domain"/>
    <property type="match status" value="2"/>
</dbReference>
<keyword evidence="6" id="KW-0068">Autocatalytic cleavage</keyword>
<evidence type="ECO:0000256" key="3">
    <source>
        <dbReference type="ARBA" id="ARBA00022598"/>
    </source>
</evidence>
<dbReference type="PROSITE" id="PS50975">
    <property type="entry name" value="ATP_GRASP"/>
    <property type="match status" value="1"/>
</dbReference>
<dbReference type="GO" id="GO:0004519">
    <property type="term" value="F:endonuclease activity"/>
    <property type="evidence" value="ECO:0007669"/>
    <property type="project" value="InterPro"/>
</dbReference>
<dbReference type="InterPro" id="IPR011054">
    <property type="entry name" value="Rudment_hybrid_motif"/>
</dbReference>
<dbReference type="PANTHER" id="PTHR43472:SF1">
    <property type="entry name" value="PHOSPHORIBOSYLAMINE--GLYCINE LIGASE, CHLOROPLASTIC"/>
    <property type="match status" value="1"/>
</dbReference>
<dbReference type="EC" id="6.3.4.13" evidence="2"/>
<comment type="pathway">
    <text evidence="1">Purine metabolism; IMP biosynthesis via de novo pathway; N(1)-(5-phospho-D-ribosyl)glycinamide from 5-phospho-alpha-D-ribose 1-diphosphate: step 2/2.</text>
</comment>
<keyword evidence="7 12" id="KW-0067">ATP-binding</keyword>
<dbReference type="EMBL" id="PEWP01000053">
    <property type="protein sequence ID" value="PIU46424.1"/>
    <property type="molecule type" value="Genomic_DNA"/>
</dbReference>
<dbReference type="PANTHER" id="PTHR43472">
    <property type="entry name" value="PHOSPHORIBOSYLAMINE--GLYCINE LIGASE"/>
    <property type="match status" value="1"/>
</dbReference>
<evidence type="ECO:0000256" key="8">
    <source>
        <dbReference type="ARBA" id="ARBA00023000"/>
    </source>
</evidence>
<evidence type="ECO:0000256" key="2">
    <source>
        <dbReference type="ARBA" id="ARBA00013255"/>
    </source>
</evidence>
<evidence type="ECO:0000313" key="16">
    <source>
        <dbReference type="Proteomes" id="UP000228777"/>
    </source>
</evidence>
<name>A0A2M6Z1Y7_9BACT</name>
<dbReference type="SUPFAM" id="SSF56059">
    <property type="entry name" value="Glutathione synthetase ATP-binding domain-like"/>
    <property type="match status" value="1"/>
</dbReference>
<evidence type="ECO:0000259" key="13">
    <source>
        <dbReference type="PROSITE" id="PS50819"/>
    </source>
</evidence>
<dbReference type="GO" id="GO:0046872">
    <property type="term" value="F:metal ion binding"/>
    <property type="evidence" value="ECO:0007669"/>
    <property type="project" value="InterPro"/>
</dbReference>
<dbReference type="PROSITE" id="PS50819">
    <property type="entry name" value="INTEIN_ENDONUCLEASE"/>
    <property type="match status" value="2"/>
</dbReference>
<keyword evidence="3" id="KW-0436">Ligase</keyword>
<dbReference type="GO" id="GO:0009113">
    <property type="term" value="P:purine nucleobase biosynthetic process"/>
    <property type="evidence" value="ECO:0007669"/>
    <property type="project" value="InterPro"/>
</dbReference>
<protein>
    <recommendedName>
        <fullName evidence="2">phosphoribosylamine--glycine ligase</fullName>
        <ecNumber evidence="2">6.3.4.13</ecNumber>
    </recommendedName>
    <alternativeName>
        <fullName evidence="10">Glycinamide ribonucleotide synthetase</fullName>
    </alternativeName>
    <alternativeName>
        <fullName evidence="11">Phosphoribosylglycinamide synthetase</fullName>
    </alternativeName>
</protein>
<dbReference type="PROSITE" id="PS50817">
    <property type="entry name" value="INTEIN_N_TER"/>
    <property type="match status" value="2"/>
</dbReference>
<dbReference type="InterPro" id="IPR000115">
    <property type="entry name" value="PRibGlycinamide_synth"/>
</dbReference>
<dbReference type="GO" id="GO:0004637">
    <property type="term" value="F:phosphoribosylamine-glycine ligase activity"/>
    <property type="evidence" value="ECO:0007669"/>
    <property type="project" value="UniProtKB-EC"/>
</dbReference>
<evidence type="ECO:0000256" key="4">
    <source>
        <dbReference type="ARBA" id="ARBA00022741"/>
    </source>
</evidence>